<keyword evidence="2" id="KW-0769">Symport</keyword>
<protein>
    <submittedName>
        <fullName evidence="7">Uncharacterized protein</fullName>
    </submittedName>
</protein>
<keyword evidence="8" id="KW-1185">Reference proteome</keyword>
<dbReference type="InterPro" id="IPR052244">
    <property type="entry name" value="Choline_transporter"/>
</dbReference>
<sequence>MGLSTVIFTVAAAALALTFDSVYALWVLNIDINYVVILPQFVAVLYLDPNTYGALPAFAVGVLLRLGGGKGNHPGKIRHLSMKNGQRRSHFRTRRDIRERGSLWNRGV</sequence>
<dbReference type="Proteomes" id="UP001642483">
    <property type="component" value="Unassembled WGS sequence"/>
</dbReference>
<keyword evidence="1" id="KW-0813">Transport</keyword>
<evidence type="ECO:0000256" key="2">
    <source>
        <dbReference type="ARBA" id="ARBA00022847"/>
    </source>
</evidence>
<keyword evidence="3" id="KW-0915">Sodium</keyword>
<organism evidence="7 8">
    <name type="scientific">Clavelina lepadiformis</name>
    <name type="common">Light-bulb sea squirt</name>
    <name type="synonym">Ascidia lepadiformis</name>
    <dbReference type="NCBI Taxonomy" id="159417"/>
    <lineage>
        <taxon>Eukaryota</taxon>
        <taxon>Metazoa</taxon>
        <taxon>Chordata</taxon>
        <taxon>Tunicata</taxon>
        <taxon>Ascidiacea</taxon>
        <taxon>Aplousobranchia</taxon>
        <taxon>Clavelinidae</taxon>
        <taxon>Clavelina</taxon>
    </lineage>
</organism>
<evidence type="ECO:0000313" key="8">
    <source>
        <dbReference type="Proteomes" id="UP001642483"/>
    </source>
</evidence>
<gene>
    <name evidence="7" type="ORF">CVLEPA_LOCUS18441</name>
</gene>
<evidence type="ECO:0000256" key="6">
    <source>
        <dbReference type="ARBA" id="ARBA00023201"/>
    </source>
</evidence>
<accession>A0ABP0G7B0</accession>
<keyword evidence="4" id="KW-0406">Ion transport</keyword>
<evidence type="ECO:0000256" key="3">
    <source>
        <dbReference type="ARBA" id="ARBA00023053"/>
    </source>
</evidence>
<dbReference type="PANTHER" id="PTHR45897">
    <property type="entry name" value="HIGH-AFFINITY CHOLINE TRANSPORTER 1"/>
    <property type="match status" value="1"/>
</dbReference>
<evidence type="ECO:0000256" key="5">
    <source>
        <dbReference type="ARBA" id="ARBA00023180"/>
    </source>
</evidence>
<evidence type="ECO:0000313" key="7">
    <source>
        <dbReference type="EMBL" id="CAK8686519.1"/>
    </source>
</evidence>
<name>A0ABP0G7B0_CLALP</name>
<dbReference type="EMBL" id="CAWYQH010000102">
    <property type="protein sequence ID" value="CAK8686519.1"/>
    <property type="molecule type" value="Genomic_DNA"/>
</dbReference>
<comment type="caution">
    <text evidence="7">The sequence shown here is derived from an EMBL/GenBank/DDBJ whole genome shotgun (WGS) entry which is preliminary data.</text>
</comment>
<proteinExistence type="predicted"/>
<keyword evidence="5" id="KW-0325">Glycoprotein</keyword>
<evidence type="ECO:0000256" key="1">
    <source>
        <dbReference type="ARBA" id="ARBA00022448"/>
    </source>
</evidence>
<dbReference type="PANTHER" id="PTHR45897:SF4">
    <property type="entry name" value="HIGH-AFFINITY CHOLINE TRANSPORTER 1"/>
    <property type="match status" value="1"/>
</dbReference>
<evidence type="ECO:0000256" key="4">
    <source>
        <dbReference type="ARBA" id="ARBA00023065"/>
    </source>
</evidence>
<keyword evidence="6" id="KW-0739">Sodium transport</keyword>
<reference evidence="7 8" key="1">
    <citation type="submission" date="2024-02" db="EMBL/GenBank/DDBJ databases">
        <authorList>
            <person name="Daric V."/>
            <person name="Darras S."/>
        </authorList>
    </citation>
    <scope>NUCLEOTIDE SEQUENCE [LARGE SCALE GENOMIC DNA]</scope>
</reference>